<evidence type="ECO:0000313" key="3">
    <source>
        <dbReference type="Proteomes" id="UP001159428"/>
    </source>
</evidence>
<comment type="caution">
    <text evidence="2">The sequence shown here is derived from an EMBL/GenBank/DDBJ whole genome shotgun (WGS) entry which is preliminary data.</text>
</comment>
<gene>
    <name evidence="2" type="ORF">PMEA_00035516</name>
</gene>
<evidence type="ECO:0000313" key="2">
    <source>
        <dbReference type="EMBL" id="CAH3163519.1"/>
    </source>
</evidence>
<dbReference type="EMBL" id="CALNXJ010000093">
    <property type="protein sequence ID" value="CAH3163519.1"/>
    <property type="molecule type" value="Genomic_DNA"/>
</dbReference>
<reference evidence="2 3" key="1">
    <citation type="submission" date="2022-05" db="EMBL/GenBank/DDBJ databases">
        <authorList>
            <consortium name="Genoscope - CEA"/>
            <person name="William W."/>
        </authorList>
    </citation>
    <scope>NUCLEOTIDE SEQUENCE [LARGE SCALE GENOMIC DNA]</scope>
</reference>
<protein>
    <recommendedName>
        <fullName evidence="4">Transposase</fullName>
    </recommendedName>
</protein>
<dbReference type="PANTHER" id="PTHR46601:SF1">
    <property type="entry name" value="ADF-H DOMAIN-CONTAINING PROTEIN"/>
    <property type="match status" value="1"/>
</dbReference>
<sequence>YSSHDRRCQKVVQRFKRLTVKGKNRKKGEITWKREDKKRKAYIPAANLDDNALKKAAEASSTQKRQTRSASKEAEKVPHLMVKFNFNKAKKASATRKRVSRALSKAHREIEKLEERNKKLQNKTWKLQKRIQRSGSSKGKEKGKPSANTPRSRSRAELREAGLSPRSVPQVIKRKLVFANTLMQEVRQSTSEDKAKRKAAPTILAGSKILQRYRLLRQLKKETGLSKRSLQNKAKAQENRVTTIRRQITEKVVEFLSRDDNSRMMPGKADYKKHEGRHQNVALKLRCLKAMGIKVHTSPDAFMKHDENNSIDDELQSKCEPKVKYSQWKRVDVEGKKKMRIVQIEVDKADFIKIFKKEITEFEAHAERVKAQYGQLKELKSNLPEGHMIVQMDFAENYTCQSVEEVQSAWWNGTMVTLHPAVAYFNDENGSLIHQSTVFISDELAHNSSTVYAILRKLVPELKSIVPEVKYIHYFTDSPTSQYRNKTIFHILTQHEKEFGIPASWHYFEAGHGKGPCDGVGGTTKRMADEAVKQQKATIQDADDFFLWTQAQKENSSIKYLFVSKEQCSDAQTSIDSFGNLQSVEGTMKLHAVIPVNGMEGYVAIRNTSCFCVNCFSDGTFLPDSACGWKKFRMKPISEEDVNKAPVKVQCGDWVAAVYERNWYVGKVQMVDSDANDAQISFMQQTNARPISFRWPTSPDEIWVDFDKILGVIEEPSSCGRSNRHFHFNDQTIQMITDLFDGWLSTNQ</sequence>
<proteinExistence type="predicted"/>
<dbReference type="Proteomes" id="UP001159428">
    <property type="component" value="Unassembled WGS sequence"/>
</dbReference>
<accession>A0AAU9Y243</accession>
<dbReference type="AlphaFoldDB" id="A0AAU9Y243"/>
<name>A0AAU9Y243_9CNID</name>
<feature type="region of interest" description="Disordered" evidence="1">
    <location>
        <begin position="47"/>
        <end position="76"/>
    </location>
</feature>
<keyword evidence="3" id="KW-1185">Reference proteome</keyword>
<dbReference type="PANTHER" id="PTHR46601">
    <property type="entry name" value="ULP_PROTEASE DOMAIN-CONTAINING PROTEIN"/>
    <property type="match status" value="1"/>
</dbReference>
<evidence type="ECO:0008006" key="4">
    <source>
        <dbReference type="Google" id="ProtNLM"/>
    </source>
</evidence>
<evidence type="ECO:0000256" key="1">
    <source>
        <dbReference type="SAM" id="MobiDB-lite"/>
    </source>
</evidence>
<feature type="non-terminal residue" evidence="2">
    <location>
        <position position="1"/>
    </location>
</feature>
<feature type="region of interest" description="Disordered" evidence="1">
    <location>
        <begin position="114"/>
        <end position="166"/>
    </location>
</feature>
<organism evidence="2 3">
    <name type="scientific">Pocillopora meandrina</name>
    <dbReference type="NCBI Taxonomy" id="46732"/>
    <lineage>
        <taxon>Eukaryota</taxon>
        <taxon>Metazoa</taxon>
        <taxon>Cnidaria</taxon>
        <taxon>Anthozoa</taxon>
        <taxon>Hexacorallia</taxon>
        <taxon>Scleractinia</taxon>
        <taxon>Astrocoeniina</taxon>
        <taxon>Pocilloporidae</taxon>
        <taxon>Pocillopora</taxon>
    </lineage>
</organism>